<dbReference type="InterPro" id="IPR029510">
    <property type="entry name" value="Ald_DH_CS_GLU"/>
</dbReference>
<dbReference type="FunFam" id="3.40.309.10:FF:000010">
    <property type="entry name" value="Gamma-aminobutyraldehyde dehydrogenase"/>
    <property type="match status" value="1"/>
</dbReference>
<dbReference type="Pfam" id="PF00171">
    <property type="entry name" value="Aldedh"/>
    <property type="match status" value="1"/>
</dbReference>
<dbReference type="EC" id="1.2.1.3" evidence="4"/>
<comment type="catalytic activity">
    <reaction evidence="6">
        <text>an aldehyde + NAD(+) + H2O = a carboxylate + NADH + 2 H(+)</text>
        <dbReference type="Rhea" id="RHEA:16185"/>
        <dbReference type="ChEBI" id="CHEBI:15377"/>
        <dbReference type="ChEBI" id="CHEBI:15378"/>
        <dbReference type="ChEBI" id="CHEBI:17478"/>
        <dbReference type="ChEBI" id="CHEBI:29067"/>
        <dbReference type="ChEBI" id="CHEBI:57540"/>
        <dbReference type="ChEBI" id="CHEBI:57945"/>
        <dbReference type="EC" id="1.2.1.3"/>
    </reaction>
</comment>
<dbReference type="RefSeq" id="XP_018698345.1">
    <property type="nucleotide sequence ID" value="XM_018832466.1"/>
</dbReference>
<dbReference type="STRING" id="1367422.A0A178ZYT2"/>
<evidence type="ECO:0000256" key="7">
    <source>
        <dbReference type="PROSITE-ProRule" id="PRU10007"/>
    </source>
</evidence>
<gene>
    <name evidence="10" type="ORF">AYL99_00950</name>
</gene>
<dbReference type="PROSITE" id="PS00687">
    <property type="entry name" value="ALDEHYDE_DEHYDR_GLU"/>
    <property type="match status" value="1"/>
</dbReference>
<feature type="domain" description="Aldehyde dehydrogenase" evidence="9">
    <location>
        <begin position="19"/>
        <end position="474"/>
    </location>
</feature>
<evidence type="ECO:0000256" key="1">
    <source>
        <dbReference type="ARBA" id="ARBA00009986"/>
    </source>
</evidence>
<evidence type="ECO:0000313" key="11">
    <source>
        <dbReference type="Proteomes" id="UP000078343"/>
    </source>
</evidence>
<evidence type="ECO:0000256" key="5">
    <source>
        <dbReference type="ARBA" id="ARBA00035632"/>
    </source>
</evidence>
<dbReference type="InterPro" id="IPR016163">
    <property type="entry name" value="Ald_DH_C"/>
</dbReference>
<reference evidence="10 11" key="1">
    <citation type="submission" date="2016-04" db="EMBL/GenBank/DDBJ databases">
        <title>Draft genome of Fonsecaea erecta CBS 125763.</title>
        <authorList>
            <person name="Weiss V.A."/>
            <person name="Vicente V.A."/>
            <person name="Raittz R.T."/>
            <person name="Moreno L.F."/>
            <person name="De Souza E.M."/>
            <person name="Pedrosa F.O."/>
            <person name="Steffens M.B."/>
            <person name="Faoro H."/>
            <person name="Tadra-Sfeir M.Z."/>
            <person name="Najafzadeh M.J."/>
            <person name="Felipe M.S."/>
            <person name="Teixeira M."/>
            <person name="Sun J."/>
            <person name="Xi L."/>
            <person name="Gomes R."/>
            <person name="De Azevedo C.M."/>
            <person name="Salgado C.G."/>
            <person name="Da Silva M.B."/>
            <person name="Nascimento M.F."/>
            <person name="Queiroz-Telles F."/>
            <person name="Attili D.S."/>
            <person name="Gorbushina A."/>
        </authorList>
    </citation>
    <scope>NUCLEOTIDE SEQUENCE [LARGE SCALE GENOMIC DNA]</scope>
    <source>
        <strain evidence="10 11">CBS 125763</strain>
    </source>
</reference>
<organism evidence="10 11">
    <name type="scientific">Fonsecaea erecta</name>
    <dbReference type="NCBI Taxonomy" id="1367422"/>
    <lineage>
        <taxon>Eukaryota</taxon>
        <taxon>Fungi</taxon>
        <taxon>Dikarya</taxon>
        <taxon>Ascomycota</taxon>
        <taxon>Pezizomycotina</taxon>
        <taxon>Eurotiomycetes</taxon>
        <taxon>Chaetothyriomycetidae</taxon>
        <taxon>Chaetothyriales</taxon>
        <taxon>Herpotrichiellaceae</taxon>
        <taxon>Fonsecaea</taxon>
    </lineage>
</organism>
<dbReference type="InterPro" id="IPR016162">
    <property type="entry name" value="Ald_DH_N"/>
</dbReference>
<dbReference type="InterPro" id="IPR015590">
    <property type="entry name" value="Aldehyde_DH_dom"/>
</dbReference>
<keyword evidence="11" id="KW-1185">Reference proteome</keyword>
<dbReference type="OrthoDB" id="310895at2759"/>
<keyword evidence="2" id="KW-0058">Aromatic hydrocarbons catabolism</keyword>
<dbReference type="PANTHER" id="PTHR11699">
    <property type="entry name" value="ALDEHYDE DEHYDROGENASE-RELATED"/>
    <property type="match status" value="1"/>
</dbReference>
<evidence type="ECO:0000256" key="2">
    <source>
        <dbReference type="ARBA" id="ARBA00022797"/>
    </source>
</evidence>
<keyword evidence="3 8" id="KW-0560">Oxidoreductase</keyword>
<sequence length="496" mass="53302">MPALLHTSNWVDGAHTAPTADHIQVINPATESTIGTVDATPREAVDAIISDSLHSFRTGKWSRADASERFSVLSKAAVLLRGRMAEFVELETQQTGRPVREMRAQLARIPEWLEYFASLARVHEGRVTPFKGPVINTVTRLPLGVVVQITPWNHPLLIATKKIAAALAAGNVVVVKPSELAPLSVLRLGALFQEAGLPDGTLQIVCGYGRDTGKFLCENPLVAKIDLTGGIATYKAIASKAGENMIPITAELGGKAPVCFLPSVEVEQAVRAALFASFIASGQTCVTGSRLLVHKDFYDGFAELLGRRVKALRIGDPQNPQTQIGAVISKAAQARCTAFVDRAVKEGGKILCGGNPTTVAGKGFFFEPTIIETHHGSDLSCNEVFGPVIALVKCESEEDIIRVANDSPFALGASVWTNDISQAHRMAEKIEAGIVWINGHHLNDPSSPWGGFKESGMGKENGVEAYESYTKVKSTVINYGIPPAWFDEEVENARYG</sequence>
<dbReference type="Gene3D" id="3.40.309.10">
    <property type="entry name" value="Aldehyde Dehydrogenase, Chain A, domain 2"/>
    <property type="match status" value="1"/>
</dbReference>
<dbReference type="GO" id="GO:0004029">
    <property type="term" value="F:aldehyde dehydrogenase (NAD+) activity"/>
    <property type="evidence" value="ECO:0007669"/>
    <property type="project" value="UniProtKB-EC"/>
</dbReference>
<dbReference type="AlphaFoldDB" id="A0A178ZYT2"/>
<dbReference type="CDD" id="cd07114">
    <property type="entry name" value="ALDH_DhaS"/>
    <property type="match status" value="1"/>
</dbReference>
<evidence type="ECO:0000256" key="8">
    <source>
        <dbReference type="RuleBase" id="RU003345"/>
    </source>
</evidence>
<dbReference type="Gene3D" id="3.40.605.10">
    <property type="entry name" value="Aldehyde Dehydrogenase, Chain A, domain 1"/>
    <property type="match status" value="1"/>
</dbReference>
<dbReference type="FunFam" id="3.40.605.10:FF:000007">
    <property type="entry name" value="NAD/NADP-dependent betaine aldehyde dehydrogenase"/>
    <property type="match status" value="1"/>
</dbReference>
<evidence type="ECO:0000313" key="10">
    <source>
        <dbReference type="EMBL" id="OAP64978.1"/>
    </source>
</evidence>
<evidence type="ECO:0000256" key="3">
    <source>
        <dbReference type="ARBA" id="ARBA00023002"/>
    </source>
</evidence>
<evidence type="ECO:0000256" key="4">
    <source>
        <dbReference type="ARBA" id="ARBA00024226"/>
    </source>
</evidence>
<feature type="active site" evidence="7">
    <location>
        <position position="251"/>
    </location>
</feature>
<evidence type="ECO:0000256" key="6">
    <source>
        <dbReference type="ARBA" id="ARBA00049194"/>
    </source>
</evidence>
<dbReference type="InterPro" id="IPR016161">
    <property type="entry name" value="Ald_DH/histidinol_DH"/>
</dbReference>
<dbReference type="EMBL" id="LVYI01000001">
    <property type="protein sequence ID" value="OAP64978.1"/>
    <property type="molecule type" value="Genomic_DNA"/>
</dbReference>
<accession>A0A178ZYT2</accession>
<evidence type="ECO:0000259" key="9">
    <source>
        <dbReference type="Pfam" id="PF00171"/>
    </source>
</evidence>
<dbReference type="Proteomes" id="UP000078343">
    <property type="component" value="Unassembled WGS sequence"/>
</dbReference>
<comment type="caution">
    <text evidence="10">The sequence shown here is derived from an EMBL/GenBank/DDBJ whole genome shotgun (WGS) entry which is preliminary data.</text>
</comment>
<comment type="similarity">
    <text evidence="1 8">Belongs to the aldehyde dehydrogenase family.</text>
</comment>
<proteinExistence type="inferred from homology"/>
<dbReference type="GeneID" id="30005120"/>
<protein>
    <recommendedName>
        <fullName evidence="4">aldehyde dehydrogenase (NAD(+))</fullName>
        <ecNumber evidence="4">1.2.1.3</ecNumber>
    </recommendedName>
</protein>
<comment type="pathway">
    <text evidence="5">Aromatic compound metabolism; naphthalene degradation.</text>
</comment>
<name>A0A178ZYT2_9EURO</name>
<dbReference type="SUPFAM" id="SSF53720">
    <property type="entry name" value="ALDH-like"/>
    <property type="match status" value="1"/>
</dbReference>